<proteinExistence type="predicted"/>
<dbReference type="PROSITE" id="PS51257">
    <property type="entry name" value="PROKAR_LIPOPROTEIN"/>
    <property type="match status" value="1"/>
</dbReference>
<dbReference type="OrthoDB" id="6992273at2"/>
<name>A0A411ML61_9PSED</name>
<evidence type="ECO:0000313" key="1">
    <source>
        <dbReference type="EMBL" id="QBF27535.1"/>
    </source>
</evidence>
<accession>A0A411ML61</accession>
<keyword evidence="2" id="KW-1185">Reference proteome</keyword>
<sequence length="462" mass="50569">MQRLILTALCTATLVGCATLSKEEVDQYIGTMLTQPLSAASLFREGDVLNFQVSVPASNGLSERSFQLEASCVEPNIAIMYLDADQRTYFQSPNGYAPPQPMPGRFHAALLKNPSFAAACKTQPKPDWRKLKGEEGEPWVLVDRNSIRKMGNDVSLWAAFDQPSILIDLPYNAPYAQKREHHRFNCSAGTDTLLAGYDVDGNNRVTDGRVPSLPKPEPVAGSNADYQALFALACGAADKVAQLAPFATRPKAPTATGTLPPVSPSVMVALERLQLPKPVQSLKYLEAVGTSTMKGRSSSMHEEHFLSIDGNSQQLLVIQRGSSYEVQKVTWRGLIPLVSKTDYTVMNESSALTSLSFKGDWKTMAVGSKLGYTQQGATQNNVLGEYGKELKITECTVMQQVPASTLHASLSGNAKALDCSLVGDKYQRVDHLFYLQDYGYFFSASTDKNAFSYHDLRLQTVK</sequence>
<evidence type="ECO:0008006" key="3">
    <source>
        <dbReference type="Google" id="ProtNLM"/>
    </source>
</evidence>
<dbReference type="Proteomes" id="UP000291130">
    <property type="component" value="Chromosome"/>
</dbReference>
<gene>
    <name evidence="1" type="ORF">EXN22_18270</name>
</gene>
<evidence type="ECO:0000313" key="2">
    <source>
        <dbReference type="Proteomes" id="UP000291130"/>
    </source>
</evidence>
<reference evidence="1 2" key="1">
    <citation type="submission" date="2019-02" db="EMBL/GenBank/DDBJ databases">
        <title>Complete genome sequence of Pseudomonas sp. SNU WT1 isolated from rainbow trout.</title>
        <authorList>
            <person name="Oh W.T."/>
            <person name="Park S.C."/>
        </authorList>
    </citation>
    <scope>NUCLEOTIDE SEQUENCE [LARGE SCALE GENOMIC DNA]</scope>
    <source>
        <strain evidence="1 2">SNU WT1</strain>
    </source>
</reference>
<dbReference type="RefSeq" id="WP_130265389.1">
    <property type="nucleotide sequence ID" value="NZ_CP035952.1"/>
</dbReference>
<protein>
    <recommendedName>
        <fullName evidence="3">Lipoprotein</fullName>
    </recommendedName>
</protein>
<dbReference type="KEGG" id="ptk:EXN22_18270"/>
<dbReference type="AlphaFoldDB" id="A0A411ML61"/>
<dbReference type="EMBL" id="CP035952">
    <property type="protein sequence ID" value="QBF27535.1"/>
    <property type="molecule type" value="Genomic_DNA"/>
</dbReference>
<organism evidence="1 2">
    <name type="scientific">Pseudomonas tructae</name>
    <dbReference type="NCBI Taxonomy" id="2518644"/>
    <lineage>
        <taxon>Bacteria</taxon>
        <taxon>Pseudomonadati</taxon>
        <taxon>Pseudomonadota</taxon>
        <taxon>Gammaproteobacteria</taxon>
        <taxon>Pseudomonadales</taxon>
        <taxon>Pseudomonadaceae</taxon>
        <taxon>Pseudomonas</taxon>
    </lineage>
</organism>